<dbReference type="PANTHER" id="PTHR33202:SF7">
    <property type="entry name" value="FERRIC UPTAKE REGULATION PROTEIN"/>
    <property type="match status" value="1"/>
</dbReference>
<evidence type="ECO:0000256" key="2">
    <source>
        <dbReference type="ARBA" id="ARBA00022491"/>
    </source>
</evidence>
<dbReference type="InterPro" id="IPR036390">
    <property type="entry name" value="WH_DNA-bd_sf"/>
</dbReference>
<evidence type="ECO:0000256" key="1">
    <source>
        <dbReference type="ARBA" id="ARBA00007957"/>
    </source>
</evidence>
<dbReference type="InterPro" id="IPR036388">
    <property type="entry name" value="WH-like_DNA-bd_sf"/>
</dbReference>
<protein>
    <submittedName>
        <fullName evidence="7">Transcriptional repressor</fullName>
    </submittedName>
</protein>
<evidence type="ECO:0000256" key="6">
    <source>
        <dbReference type="ARBA" id="ARBA00023163"/>
    </source>
</evidence>
<dbReference type="CDD" id="cd07153">
    <property type="entry name" value="Fur_like"/>
    <property type="match status" value="1"/>
</dbReference>
<dbReference type="Proteomes" id="UP001351900">
    <property type="component" value="Unassembled WGS sequence"/>
</dbReference>
<reference evidence="7 8" key="1">
    <citation type="submission" date="2024-01" db="EMBL/GenBank/DDBJ databases">
        <title>the genome sequence of strain Microbacterium schleiferi NBRC 15075.</title>
        <authorList>
            <person name="Ding Y."/>
            <person name="Zhang G."/>
        </authorList>
    </citation>
    <scope>NUCLEOTIDE SEQUENCE [LARGE SCALE GENOMIC DNA]</scope>
    <source>
        <strain evidence="7 8">NBRC 15075</strain>
    </source>
</reference>
<dbReference type="InterPro" id="IPR043135">
    <property type="entry name" value="Fur_C"/>
</dbReference>
<accession>A0ABU7V7B4</accession>
<comment type="similarity">
    <text evidence="1">Belongs to the Fur family.</text>
</comment>
<organism evidence="7 8">
    <name type="scientific">Microbacterium schleiferi</name>
    <dbReference type="NCBI Taxonomy" id="69362"/>
    <lineage>
        <taxon>Bacteria</taxon>
        <taxon>Bacillati</taxon>
        <taxon>Actinomycetota</taxon>
        <taxon>Actinomycetes</taxon>
        <taxon>Micrococcales</taxon>
        <taxon>Microbacteriaceae</taxon>
        <taxon>Microbacterium</taxon>
    </lineage>
</organism>
<name>A0ABU7V7B4_9MICO</name>
<comment type="caution">
    <text evidence="7">The sequence shown here is derived from an EMBL/GenBank/DDBJ whole genome shotgun (WGS) entry which is preliminary data.</text>
</comment>
<keyword evidence="8" id="KW-1185">Reference proteome</keyword>
<evidence type="ECO:0000256" key="3">
    <source>
        <dbReference type="ARBA" id="ARBA00022833"/>
    </source>
</evidence>
<dbReference type="Gene3D" id="3.30.1490.190">
    <property type="match status" value="1"/>
</dbReference>
<keyword evidence="4" id="KW-0805">Transcription regulation</keyword>
<evidence type="ECO:0000313" key="7">
    <source>
        <dbReference type="EMBL" id="MEF2255559.1"/>
    </source>
</evidence>
<dbReference type="Pfam" id="PF01475">
    <property type="entry name" value="FUR"/>
    <property type="match status" value="1"/>
</dbReference>
<dbReference type="InterPro" id="IPR002481">
    <property type="entry name" value="FUR"/>
</dbReference>
<dbReference type="SUPFAM" id="SSF46785">
    <property type="entry name" value="Winged helix' DNA-binding domain"/>
    <property type="match status" value="1"/>
</dbReference>
<sequence>MGASHDHEHLHAEAPVSLADSALAQLGERGERITAARRAVIGVLAAEHEHRTAEQIAGAVVDLGIHRATVYRTLEMLDSLGVVTTRPVGQGSTGYHLATGEDRHAHLHGVCRSCGVVVALPADLLASAARSARNANGFALEPAQSSLVGTCADCARGTS</sequence>
<dbReference type="Gene3D" id="1.10.10.10">
    <property type="entry name" value="Winged helix-like DNA-binding domain superfamily/Winged helix DNA-binding domain"/>
    <property type="match status" value="1"/>
</dbReference>
<keyword evidence="5" id="KW-0238">DNA-binding</keyword>
<dbReference type="PANTHER" id="PTHR33202">
    <property type="entry name" value="ZINC UPTAKE REGULATION PROTEIN"/>
    <property type="match status" value="1"/>
</dbReference>
<proteinExistence type="inferred from homology"/>
<evidence type="ECO:0000256" key="4">
    <source>
        <dbReference type="ARBA" id="ARBA00023015"/>
    </source>
</evidence>
<gene>
    <name evidence="7" type="ORF">V2V91_10510</name>
</gene>
<dbReference type="EMBL" id="JAZHOV010000005">
    <property type="protein sequence ID" value="MEF2255559.1"/>
    <property type="molecule type" value="Genomic_DNA"/>
</dbReference>
<evidence type="ECO:0000256" key="5">
    <source>
        <dbReference type="ARBA" id="ARBA00023125"/>
    </source>
</evidence>
<keyword evidence="2" id="KW-0678">Repressor</keyword>
<keyword evidence="3" id="KW-0862">Zinc</keyword>
<keyword evidence="6" id="KW-0804">Transcription</keyword>
<evidence type="ECO:0000313" key="8">
    <source>
        <dbReference type="Proteomes" id="UP001351900"/>
    </source>
</evidence>
<dbReference type="RefSeq" id="WP_331791801.1">
    <property type="nucleotide sequence ID" value="NZ_BAAAUO010000011.1"/>
</dbReference>